<comment type="caution">
    <text evidence="1">The sequence shown here is derived from an EMBL/GenBank/DDBJ whole genome shotgun (WGS) entry which is preliminary data.</text>
</comment>
<dbReference type="Pfam" id="PF02348">
    <property type="entry name" value="CTP_transf_3"/>
    <property type="match status" value="1"/>
</dbReference>
<proteinExistence type="predicted"/>
<name>A0A6V8N7H2_9BACT</name>
<keyword evidence="1" id="KW-0808">Transferase</keyword>
<reference evidence="2" key="1">
    <citation type="submission" date="2020-06" db="EMBL/GenBank/DDBJ databases">
        <title>Draft genomic sequecing of Geomonas sp. Red745.</title>
        <authorList>
            <person name="Itoh H."/>
            <person name="Xu Z.X."/>
            <person name="Ushijima N."/>
            <person name="Masuda Y."/>
            <person name="Shiratori Y."/>
            <person name="Senoo K."/>
        </authorList>
    </citation>
    <scope>NUCLEOTIDE SEQUENCE [LARGE SCALE GENOMIC DNA]</scope>
    <source>
        <strain evidence="2">Red745</strain>
    </source>
</reference>
<organism evidence="1 2">
    <name type="scientific">Geomonas limicola</name>
    <dbReference type="NCBI Taxonomy" id="2740186"/>
    <lineage>
        <taxon>Bacteria</taxon>
        <taxon>Pseudomonadati</taxon>
        <taxon>Thermodesulfobacteriota</taxon>
        <taxon>Desulfuromonadia</taxon>
        <taxon>Geobacterales</taxon>
        <taxon>Geobacteraceae</taxon>
        <taxon>Geomonas</taxon>
    </lineage>
</organism>
<keyword evidence="1" id="KW-0548">Nucleotidyltransferase</keyword>
<dbReference type="EMBL" id="BLXZ01000004">
    <property type="protein sequence ID" value="GFO68508.1"/>
    <property type="molecule type" value="Genomic_DNA"/>
</dbReference>
<dbReference type="InterPro" id="IPR003329">
    <property type="entry name" value="Cytidylyl_trans"/>
</dbReference>
<dbReference type="AlphaFoldDB" id="A0A6V8N7H2"/>
<dbReference type="PANTHER" id="PTHR21485">
    <property type="entry name" value="HAD SUPERFAMILY MEMBERS CMAS AND KDSC"/>
    <property type="match status" value="1"/>
</dbReference>
<accession>A0A6V8N7H2</accession>
<protein>
    <submittedName>
        <fullName evidence="1">Pseudaminic acid cytidylyltransferase</fullName>
    </submittedName>
</protein>
<dbReference type="CDD" id="cd02513">
    <property type="entry name" value="CMP-NeuAc_Synthase"/>
    <property type="match status" value="1"/>
</dbReference>
<dbReference type="Proteomes" id="UP000587586">
    <property type="component" value="Unassembled WGS sequence"/>
</dbReference>
<dbReference type="GO" id="GO:0008781">
    <property type="term" value="F:N-acylneuraminate cytidylyltransferase activity"/>
    <property type="evidence" value="ECO:0007669"/>
    <property type="project" value="TreeGrafter"/>
</dbReference>
<dbReference type="InterPro" id="IPR029044">
    <property type="entry name" value="Nucleotide-diphossugar_trans"/>
</dbReference>
<dbReference type="Gene3D" id="3.90.550.10">
    <property type="entry name" value="Spore Coat Polysaccharide Biosynthesis Protein SpsA, Chain A"/>
    <property type="match status" value="1"/>
</dbReference>
<evidence type="ECO:0000313" key="2">
    <source>
        <dbReference type="Proteomes" id="UP000587586"/>
    </source>
</evidence>
<dbReference type="SUPFAM" id="SSF53448">
    <property type="entry name" value="Nucleotide-diphospho-sugar transferases"/>
    <property type="match status" value="1"/>
</dbReference>
<sequence>MNCLAIVTARGGSKRIPRKNIRSFLGRPIIAYSIAAALESGCFSRVMVSTDDAEIAQVARELGAEVPFLRSAATSDDFATTAEVLLEVLAEYARRGEEFDCACCLYPTAPFVTAERLREAHRLLLTSGADAAVPVVRFSFPIERALEIRDGRLAFRHPEFRNSRSQDLTPAFHDSGQFYFFRVPPFLASRSLFGEQTVALELPETEVQDIDTEEDWQLAELKYRLLRGGDR</sequence>
<dbReference type="InterPro" id="IPR020039">
    <property type="entry name" value="PseF"/>
</dbReference>
<dbReference type="NCBIfam" id="TIGR03584">
    <property type="entry name" value="PseF"/>
    <property type="match status" value="1"/>
</dbReference>
<keyword evidence="2" id="KW-1185">Reference proteome</keyword>
<evidence type="ECO:0000313" key="1">
    <source>
        <dbReference type="EMBL" id="GFO68508.1"/>
    </source>
</evidence>
<gene>
    <name evidence="1" type="primary">rkpN</name>
    <name evidence="1" type="ORF">GMLC_20870</name>
</gene>
<dbReference type="InterPro" id="IPR050793">
    <property type="entry name" value="CMP-NeuNAc_synthase"/>
</dbReference>
<dbReference type="PANTHER" id="PTHR21485:SF6">
    <property type="entry name" value="N-ACYLNEURAMINATE CYTIDYLYLTRANSFERASE-RELATED"/>
    <property type="match status" value="1"/>
</dbReference>
<dbReference type="RefSeq" id="WP_183361064.1">
    <property type="nucleotide sequence ID" value="NZ_BLXZ01000004.1"/>
</dbReference>